<evidence type="ECO:0000313" key="3">
    <source>
        <dbReference type="Proteomes" id="UP000023152"/>
    </source>
</evidence>
<sequence>MENQYWQFSQKKRAMQLKSREYRFDAIKSRDGKYYLRLENGKFLSINSKGNFAMVNLNTYSVNTTTNKEDGLVFKLAPSKKSVSQETCKLETIEQPLTLGANRSAMHNHLEQASTTSAVSRKNNFPANNRLQIQQTPLNPRMEQTRQASMDTKHHQPFSEELTNTNVDGLSASQAKSLLGILPKYDVYLESVGVKHTSITKLAIDSKKLKRFSSAGDAMYIPRQIRYIRKYCLFFLSTLCICNTQSQFQYNGTWVTNNIQIIGFKDTKQFKLAPTPELFVQEFTQRLIQMYGNLAVSMLLVRTDQISNKPKQSFIDNEEYCATDKHAMISIKNTTLSSFIQSMEYQLHGKICGTDFPKLEEIAQSGGINWNNFWQQNQNTNECQVPWSQETENSKTIKESMEVEPDNGKGFSEKPEIRIADNKSHTTSAEHNSESHTKSIVNVWLKDYTFDFDIPDLSKFYTRK</sequence>
<dbReference type="AlphaFoldDB" id="X6PEP7"/>
<dbReference type="EMBL" id="ASPP01000591">
    <property type="protein sequence ID" value="ETO36514.1"/>
    <property type="molecule type" value="Genomic_DNA"/>
</dbReference>
<comment type="caution">
    <text evidence="2">The sequence shown here is derived from an EMBL/GenBank/DDBJ whole genome shotgun (WGS) entry which is preliminary data.</text>
</comment>
<name>X6PEP7_RETFI</name>
<evidence type="ECO:0000313" key="2">
    <source>
        <dbReference type="EMBL" id="ETO36514.1"/>
    </source>
</evidence>
<dbReference type="Proteomes" id="UP000023152">
    <property type="component" value="Unassembled WGS sequence"/>
</dbReference>
<protein>
    <submittedName>
        <fullName evidence="2">Uncharacterized protein</fullName>
    </submittedName>
</protein>
<proteinExistence type="predicted"/>
<organism evidence="2 3">
    <name type="scientific">Reticulomyxa filosa</name>
    <dbReference type="NCBI Taxonomy" id="46433"/>
    <lineage>
        <taxon>Eukaryota</taxon>
        <taxon>Sar</taxon>
        <taxon>Rhizaria</taxon>
        <taxon>Retaria</taxon>
        <taxon>Foraminifera</taxon>
        <taxon>Monothalamids</taxon>
        <taxon>Reticulomyxidae</taxon>
        <taxon>Reticulomyxa</taxon>
    </lineage>
</organism>
<reference evidence="2 3" key="1">
    <citation type="journal article" date="2013" name="Curr. Biol.">
        <title>The Genome of the Foraminiferan Reticulomyxa filosa.</title>
        <authorList>
            <person name="Glockner G."/>
            <person name="Hulsmann N."/>
            <person name="Schleicher M."/>
            <person name="Noegel A.A."/>
            <person name="Eichinger L."/>
            <person name="Gallinger C."/>
            <person name="Pawlowski J."/>
            <person name="Sierra R."/>
            <person name="Euteneuer U."/>
            <person name="Pillet L."/>
            <person name="Moustafa A."/>
            <person name="Platzer M."/>
            <person name="Groth M."/>
            <person name="Szafranski K."/>
            <person name="Schliwa M."/>
        </authorList>
    </citation>
    <scope>NUCLEOTIDE SEQUENCE [LARGE SCALE GENOMIC DNA]</scope>
</reference>
<feature type="region of interest" description="Disordered" evidence="1">
    <location>
        <begin position="400"/>
        <end position="433"/>
    </location>
</feature>
<keyword evidence="3" id="KW-1185">Reference proteome</keyword>
<evidence type="ECO:0000256" key="1">
    <source>
        <dbReference type="SAM" id="MobiDB-lite"/>
    </source>
</evidence>
<accession>X6PEP7</accession>
<gene>
    <name evidence="2" type="ORF">RFI_00547</name>
</gene>
<feature type="compositionally biased region" description="Basic and acidic residues" evidence="1">
    <location>
        <begin position="411"/>
        <end position="424"/>
    </location>
</feature>